<feature type="domain" description="WsaF C-terminal" evidence="2">
    <location>
        <begin position="279"/>
        <end position="407"/>
    </location>
</feature>
<sequence>MPLAKRQGATAVRKTSSRGSRTKSRSRGSSGGRGKLQARFKKMQRKYAKLKKKYRLIRSIPPGTTDRYMYEATVFAHAYDFTPDELRASLAAGSQAPHGPYRTALWFLPYFETPFYGGMHTILRFADFLQKRYGIRSSFAIVGTKDTSPIAASIQKAFPGLAGNPVYPLPNIYRFDGLPDHDLGICTLWTTAYSLLKFNRVRRKLYFMQDYEPYFYPSGSTSSQVMATYRFGFDGICNTPALLASYEEHGGRGAAFTPAVNRAIFYPDPALREAQSPGRLFFYARPGTARNCFELAAAALRKLKETLGGKVDIVSAGAEWDVTRYGLQGIVRHLGMLPYEQTGQLYRTCRAGLALMSTRHPSYPPLELMACGSLVVTNNNEWNHWLFRHGENCLLSEPTATCLYESLYHAVTNRELRERITTRALEYIRQEHSDWDGELQRTAEALSIH</sequence>
<dbReference type="InterPro" id="IPR055050">
    <property type="entry name" value="WsaF_C"/>
</dbReference>
<keyword evidence="3" id="KW-0328">Glycosyltransferase</keyword>
<dbReference type="AlphaFoldDB" id="A0AA96RJ56"/>
<dbReference type="Gene3D" id="3.40.50.11090">
    <property type="match status" value="1"/>
</dbReference>
<accession>A0AA96RJ56</accession>
<feature type="region of interest" description="Disordered" evidence="1">
    <location>
        <begin position="1"/>
        <end position="37"/>
    </location>
</feature>
<dbReference type="GO" id="GO:0016757">
    <property type="term" value="F:glycosyltransferase activity"/>
    <property type="evidence" value="ECO:0007669"/>
    <property type="project" value="UniProtKB-KW"/>
</dbReference>
<keyword evidence="3" id="KW-0808">Transferase</keyword>
<evidence type="ECO:0000256" key="1">
    <source>
        <dbReference type="SAM" id="MobiDB-lite"/>
    </source>
</evidence>
<reference evidence="3 4" key="1">
    <citation type="submission" date="2022-02" db="EMBL/GenBank/DDBJ databases">
        <title>Paenibacillus sp. MBLB1776 Whole Genome Shotgun Sequencing.</title>
        <authorList>
            <person name="Hwang C.Y."/>
            <person name="Cho E.-S."/>
            <person name="Seo M.-J."/>
        </authorList>
    </citation>
    <scope>NUCLEOTIDE SEQUENCE [LARGE SCALE GENOMIC DNA]</scope>
    <source>
        <strain evidence="3 4">MBLB1776</strain>
    </source>
</reference>
<dbReference type="RefSeq" id="WP_315606663.1">
    <property type="nucleotide sequence ID" value="NZ_CP130318.1"/>
</dbReference>
<evidence type="ECO:0000313" key="3">
    <source>
        <dbReference type="EMBL" id="WNQ12884.1"/>
    </source>
</evidence>
<dbReference type="Gene3D" id="3.40.50.2000">
    <property type="entry name" value="Glycogen Phosphorylase B"/>
    <property type="match status" value="1"/>
</dbReference>
<proteinExistence type="predicted"/>
<keyword evidence="4" id="KW-1185">Reference proteome</keyword>
<dbReference type="Pfam" id="PF22772">
    <property type="entry name" value="WsaF_C"/>
    <property type="match status" value="1"/>
</dbReference>
<dbReference type="Proteomes" id="UP001305702">
    <property type="component" value="Chromosome"/>
</dbReference>
<evidence type="ECO:0000313" key="4">
    <source>
        <dbReference type="Proteomes" id="UP001305702"/>
    </source>
</evidence>
<dbReference type="CDD" id="cd03801">
    <property type="entry name" value="GT4_PimA-like"/>
    <property type="match status" value="1"/>
</dbReference>
<evidence type="ECO:0000259" key="2">
    <source>
        <dbReference type="Pfam" id="PF22772"/>
    </source>
</evidence>
<dbReference type="SUPFAM" id="SSF53756">
    <property type="entry name" value="UDP-Glycosyltransferase/glycogen phosphorylase"/>
    <property type="match status" value="1"/>
</dbReference>
<dbReference type="EC" id="2.4.-.-" evidence="3"/>
<name>A0AA96RJ56_9BACL</name>
<dbReference type="KEGG" id="paun:MJA45_07590"/>
<protein>
    <submittedName>
        <fullName evidence="3">Glycosyltransferase family 4 protein</fullName>
        <ecNumber evidence="3">2.4.-.-</ecNumber>
    </submittedName>
</protein>
<dbReference type="EMBL" id="CP130318">
    <property type="protein sequence ID" value="WNQ12884.1"/>
    <property type="molecule type" value="Genomic_DNA"/>
</dbReference>
<organism evidence="3 4">
    <name type="scientific">Paenibacillus aurantius</name>
    <dbReference type="NCBI Taxonomy" id="2918900"/>
    <lineage>
        <taxon>Bacteria</taxon>
        <taxon>Bacillati</taxon>
        <taxon>Bacillota</taxon>
        <taxon>Bacilli</taxon>
        <taxon>Bacillales</taxon>
        <taxon>Paenibacillaceae</taxon>
        <taxon>Paenibacillus</taxon>
    </lineage>
</organism>
<gene>
    <name evidence="3" type="ORF">MJA45_07590</name>
</gene>